<protein>
    <recommendedName>
        <fullName evidence="3">glucuronosyltransferase</fullName>
        <ecNumber evidence="3">2.4.1.17</ecNumber>
    </recommendedName>
</protein>
<proteinExistence type="inferred from homology"/>
<evidence type="ECO:0000256" key="9">
    <source>
        <dbReference type="ARBA" id="ARBA00023136"/>
    </source>
</evidence>
<evidence type="ECO:0000313" key="13">
    <source>
        <dbReference type="Proteomes" id="UP000005237"/>
    </source>
</evidence>
<dbReference type="SUPFAM" id="SSF53756">
    <property type="entry name" value="UDP-Glycosyltransferase/glycogen phosphorylase"/>
    <property type="match status" value="1"/>
</dbReference>
<evidence type="ECO:0000256" key="6">
    <source>
        <dbReference type="ARBA" id="ARBA00022692"/>
    </source>
</evidence>
<organism evidence="12 13">
    <name type="scientific">Caenorhabditis japonica</name>
    <dbReference type="NCBI Taxonomy" id="281687"/>
    <lineage>
        <taxon>Eukaryota</taxon>
        <taxon>Metazoa</taxon>
        <taxon>Ecdysozoa</taxon>
        <taxon>Nematoda</taxon>
        <taxon>Chromadorea</taxon>
        <taxon>Rhabditida</taxon>
        <taxon>Rhabditina</taxon>
        <taxon>Rhabditomorpha</taxon>
        <taxon>Rhabditoidea</taxon>
        <taxon>Rhabditidae</taxon>
        <taxon>Peloderinae</taxon>
        <taxon>Caenorhabditis</taxon>
    </lineage>
</organism>
<dbReference type="EnsemblMetazoa" id="CJA02510.1">
    <property type="protein sequence ID" value="CJA02510.1"/>
    <property type="gene ID" value="WBGene00121714"/>
</dbReference>
<dbReference type="Proteomes" id="UP000005237">
    <property type="component" value="Unassembled WGS sequence"/>
</dbReference>
<dbReference type="GO" id="GO:0015020">
    <property type="term" value="F:glucuronosyltransferase activity"/>
    <property type="evidence" value="ECO:0007669"/>
    <property type="project" value="UniProtKB-EC"/>
</dbReference>
<keyword evidence="5" id="KW-0808">Transferase</keyword>
<feature type="transmembrane region" description="Helical" evidence="11">
    <location>
        <begin position="424"/>
        <end position="450"/>
    </location>
</feature>
<keyword evidence="6 11" id="KW-0812">Transmembrane</keyword>
<evidence type="ECO:0000256" key="7">
    <source>
        <dbReference type="ARBA" id="ARBA00022729"/>
    </source>
</evidence>
<evidence type="ECO:0000256" key="3">
    <source>
        <dbReference type="ARBA" id="ARBA00012544"/>
    </source>
</evidence>
<evidence type="ECO:0000256" key="8">
    <source>
        <dbReference type="ARBA" id="ARBA00022989"/>
    </source>
</evidence>
<dbReference type="InterPro" id="IPR050271">
    <property type="entry name" value="UDP-glycosyltransferase"/>
</dbReference>
<reference evidence="13" key="1">
    <citation type="submission" date="2010-08" db="EMBL/GenBank/DDBJ databases">
        <authorList>
            <consortium name="Caenorhabditis japonica Sequencing Consortium"/>
            <person name="Wilson R.K."/>
        </authorList>
    </citation>
    <scope>NUCLEOTIDE SEQUENCE [LARGE SCALE GENOMIC DNA]</scope>
    <source>
        <strain evidence="13">DF5081</strain>
    </source>
</reference>
<dbReference type="Gene3D" id="3.40.50.2000">
    <property type="entry name" value="Glycogen Phosphorylase B"/>
    <property type="match status" value="1"/>
</dbReference>
<keyword evidence="8 11" id="KW-1133">Transmembrane helix</keyword>
<evidence type="ECO:0000313" key="12">
    <source>
        <dbReference type="EnsemblMetazoa" id="CJA02510.1"/>
    </source>
</evidence>
<keyword evidence="9 11" id="KW-0472">Membrane</keyword>
<reference evidence="12" key="2">
    <citation type="submission" date="2022-06" db="UniProtKB">
        <authorList>
            <consortium name="EnsemblMetazoa"/>
        </authorList>
    </citation>
    <scope>IDENTIFICATION</scope>
    <source>
        <strain evidence="12">DF5081</strain>
    </source>
</reference>
<dbReference type="GO" id="GO:0016020">
    <property type="term" value="C:membrane"/>
    <property type="evidence" value="ECO:0007669"/>
    <property type="project" value="UniProtKB-SubCell"/>
</dbReference>
<evidence type="ECO:0000256" key="1">
    <source>
        <dbReference type="ARBA" id="ARBA00004167"/>
    </source>
</evidence>
<name>A0A8R1DHS9_CAEJA</name>
<keyword evidence="4" id="KW-0328">Glycosyltransferase</keyword>
<keyword evidence="13" id="KW-1185">Reference proteome</keyword>
<dbReference type="CDD" id="cd03784">
    <property type="entry name" value="GT1_Gtf-like"/>
    <property type="match status" value="1"/>
</dbReference>
<sequence length="465" mass="53795">MRKYENVKYLESTKEIIYIQPDAELEKLGNAHSYSNFWVEDASFFGMLPAVKGFMNMFHKVYENFKKDMTVLDELKERKFDALIFELLCPTAYPIGDYIGVKAMLPTLSMTHHTIWSRYIGEPSSPSSLPSMISPFGNDMLFKERLISTVADLTFTYIVDEAPMYSYSDPQRKIDIEKESVRAPFVFLNANPYMDFPRPMLTKSILIGGISINATQMRQEKLEKEYNQLLGKREKNVLISFGSFIYSKDMPDSYKNTIIRVMESFPDVTFIWKYESDDVGFAKNLKNLHFSKWVPQTALLADSRLSAFITHAGLGSVNELSYMGKPAILIPIFADQVRNAKMLSRHNGSILLNKRDLGNFEMLRDAVKTILEDKSYRKHAEILGRQLEEQPISPHELLVKHAEFGAKFGELPSLDPYSRQMSFFTFYLIDIILFFIFIILAFVFTLFLLFKFIFKTVWKAKVKVQ</sequence>
<dbReference type="AlphaFoldDB" id="A0A8R1DHS9"/>
<dbReference type="PANTHER" id="PTHR48043">
    <property type="entry name" value="EG:EG0003.4 PROTEIN-RELATED"/>
    <property type="match status" value="1"/>
</dbReference>
<evidence type="ECO:0000256" key="2">
    <source>
        <dbReference type="ARBA" id="ARBA00009995"/>
    </source>
</evidence>
<evidence type="ECO:0000256" key="4">
    <source>
        <dbReference type="ARBA" id="ARBA00022676"/>
    </source>
</evidence>
<keyword evidence="7" id="KW-0732">Signal</keyword>
<dbReference type="EC" id="2.4.1.17" evidence="3"/>
<dbReference type="FunFam" id="3.40.50.2000:FF:000038">
    <property type="entry name" value="UDP-GlucuronosylTransferase"/>
    <property type="match status" value="1"/>
</dbReference>
<evidence type="ECO:0000256" key="11">
    <source>
        <dbReference type="SAM" id="Phobius"/>
    </source>
</evidence>
<evidence type="ECO:0000256" key="5">
    <source>
        <dbReference type="ARBA" id="ARBA00022679"/>
    </source>
</evidence>
<dbReference type="PANTHER" id="PTHR48043:SF82">
    <property type="entry name" value="GLUCURONOSYLTRANSFERASE"/>
    <property type="match status" value="1"/>
</dbReference>
<comment type="catalytic activity">
    <reaction evidence="10">
        <text>glucuronate acceptor + UDP-alpha-D-glucuronate = acceptor beta-D-glucuronoside + UDP + H(+)</text>
        <dbReference type="Rhea" id="RHEA:21032"/>
        <dbReference type="ChEBI" id="CHEBI:15378"/>
        <dbReference type="ChEBI" id="CHEBI:58052"/>
        <dbReference type="ChEBI" id="CHEBI:58223"/>
        <dbReference type="ChEBI" id="CHEBI:132367"/>
        <dbReference type="ChEBI" id="CHEBI:132368"/>
        <dbReference type="EC" id="2.4.1.17"/>
    </reaction>
</comment>
<accession>A0A8R1DHS9</accession>
<comment type="similarity">
    <text evidence="2">Belongs to the UDP-glycosyltransferase family.</text>
</comment>
<dbReference type="Pfam" id="PF00201">
    <property type="entry name" value="UDPGT"/>
    <property type="match status" value="1"/>
</dbReference>
<comment type="subcellular location">
    <subcellularLocation>
        <location evidence="1">Membrane</location>
        <topology evidence="1">Single-pass membrane protein</topology>
    </subcellularLocation>
</comment>
<dbReference type="InterPro" id="IPR002213">
    <property type="entry name" value="UDP_glucos_trans"/>
</dbReference>
<evidence type="ECO:0000256" key="10">
    <source>
        <dbReference type="ARBA" id="ARBA00047475"/>
    </source>
</evidence>